<dbReference type="SUPFAM" id="SSF52833">
    <property type="entry name" value="Thioredoxin-like"/>
    <property type="match status" value="1"/>
</dbReference>
<feature type="domain" description="GST N-terminal" evidence="1">
    <location>
        <begin position="1"/>
        <end position="80"/>
    </location>
</feature>
<dbReference type="InterPro" id="IPR036249">
    <property type="entry name" value="Thioredoxin-like_sf"/>
</dbReference>
<gene>
    <name evidence="3" type="ORF">DLAC_00639</name>
</gene>
<dbReference type="Gene3D" id="1.20.1050.10">
    <property type="match status" value="1"/>
</dbReference>
<dbReference type="SFLD" id="SFLDG00363">
    <property type="entry name" value="AMPS_(cytGST):_Alpha-__Mu-__Pi"/>
    <property type="match status" value="1"/>
</dbReference>
<dbReference type="InterPro" id="IPR050213">
    <property type="entry name" value="GST_superfamily"/>
</dbReference>
<dbReference type="InterPro" id="IPR004045">
    <property type="entry name" value="Glutathione_S-Trfase_N"/>
</dbReference>
<dbReference type="SFLD" id="SFLDG01205">
    <property type="entry name" value="AMPS.1"/>
    <property type="match status" value="1"/>
</dbReference>
<reference evidence="3 4" key="1">
    <citation type="submission" date="2015-12" db="EMBL/GenBank/DDBJ databases">
        <title>Dictyostelia acquired genes for synthesis and detection of signals that induce cell-type specialization by lateral gene transfer from prokaryotes.</title>
        <authorList>
            <person name="Gloeckner G."/>
            <person name="Schaap P."/>
        </authorList>
    </citation>
    <scope>NUCLEOTIDE SEQUENCE [LARGE SCALE GENOMIC DNA]</scope>
    <source>
        <strain evidence="3 4">TK</strain>
    </source>
</reference>
<dbReference type="STRING" id="361077.A0A152AA92"/>
<dbReference type="GO" id="GO:0004364">
    <property type="term" value="F:glutathione transferase activity"/>
    <property type="evidence" value="ECO:0007669"/>
    <property type="project" value="TreeGrafter"/>
</dbReference>
<dbReference type="OMA" id="EHYVETV"/>
<evidence type="ECO:0000313" key="4">
    <source>
        <dbReference type="Proteomes" id="UP000076078"/>
    </source>
</evidence>
<name>A0A152AA92_TIELA</name>
<dbReference type="SUPFAM" id="SSF47616">
    <property type="entry name" value="GST C-terminal domain-like"/>
    <property type="match status" value="1"/>
</dbReference>
<dbReference type="InterPro" id="IPR004046">
    <property type="entry name" value="GST_C"/>
</dbReference>
<dbReference type="OrthoDB" id="16574at2759"/>
<dbReference type="AlphaFoldDB" id="A0A152AA92"/>
<dbReference type="CDD" id="cd03039">
    <property type="entry name" value="GST_N_Sigma_like"/>
    <property type="match status" value="1"/>
</dbReference>
<dbReference type="GO" id="GO:0006749">
    <property type="term" value="P:glutathione metabolic process"/>
    <property type="evidence" value="ECO:0007669"/>
    <property type="project" value="TreeGrafter"/>
</dbReference>
<accession>A0A152AA92</accession>
<keyword evidence="3" id="KW-0808">Transferase</keyword>
<dbReference type="Gene3D" id="3.40.30.10">
    <property type="entry name" value="Glutaredoxin"/>
    <property type="match status" value="1"/>
</dbReference>
<dbReference type="PANTHER" id="PTHR11571">
    <property type="entry name" value="GLUTATHIONE S-TRANSFERASE"/>
    <property type="match status" value="1"/>
</dbReference>
<keyword evidence="4" id="KW-1185">Reference proteome</keyword>
<dbReference type="InterPro" id="IPR010987">
    <property type="entry name" value="Glutathione-S-Trfase_C-like"/>
</dbReference>
<dbReference type="PROSITE" id="PS50404">
    <property type="entry name" value="GST_NTER"/>
    <property type="match status" value="1"/>
</dbReference>
<dbReference type="EMBL" id="LODT01000001">
    <property type="protein sequence ID" value="KYR03139.1"/>
    <property type="molecule type" value="Genomic_DNA"/>
</dbReference>
<organism evidence="3 4">
    <name type="scientific">Tieghemostelium lacteum</name>
    <name type="common">Slime mold</name>
    <name type="synonym">Dictyostelium lacteum</name>
    <dbReference type="NCBI Taxonomy" id="361077"/>
    <lineage>
        <taxon>Eukaryota</taxon>
        <taxon>Amoebozoa</taxon>
        <taxon>Evosea</taxon>
        <taxon>Eumycetozoa</taxon>
        <taxon>Dictyostelia</taxon>
        <taxon>Dictyosteliales</taxon>
        <taxon>Raperosteliaceae</taxon>
        <taxon>Tieghemostelium</taxon>
    </lineage>
</organism>
<evidence type="ECO:0000313" key="3">
    <source>
        <dbReference type="EMBL" id="KYR03139.1"/>
    </source>
</evidence>
<sequence length="204" mass="23537">MKPTLIYFNGLGRGEIIRFLLSYFEVDFEDIRINSIAELEKYKPDLLFGQVPQYKDCEIGNIVQTNAICRYIAEKYGVRGKDIVERAKIDEIFESTEDIYMAQYIAHRDGNAIEIEKICKILVPKYCAAWETILNKKSNGKYFFGDKATLADLSVFKTMNHLKVFDFKISTESYPKLNAMLADIGSQAQVQKYVHNCRITPLNF</sequence>
<dbReference type="PANTHER" id="PTHR11571:SF150">
    <property type="entry name" value="GLUTATHIONE S-TRANSFERASE"/>
    <property type="match status" value="1"/>
</dbReference>
<dbReference type="InterPro" id="IPR036282">
    <property type="entry name" value="Glutathione-S-Trfase_C_sf"/>
</dbReference>
<protein>
    <submittedName>
        <fullName evidence="3">Putative glutathione S-transferase</fullName>
    </submittedName>
</protein>
<dbReference type="Proteomes" id="UP000076078">
    <property type="component" value="Unassembled WGS sequence"/>
</dbReference>
<dbReference type="SFLD" id="SFLDS00019">
    <property type="entry name" value="Glutathione_Transferase_(cytos"/>
    <property type="match status" value="1"/>
</dbReference>
<comment type="caution">
    <text evidence="3">The sequence shown here is derived from an EMBL/GenBank/DDBJ whole genome shotgun (WGS) entry which is preliminary data.</text>
</comment>
<feature type="domain" description="GST C-terminal" evidence="2">
    <location>
        <begin position="82"/>
        <end position="202"/>
    </location>
</feature>
<dbReference type="InterPro" id="IPR040079">
    <property type="entry name" value="Glutathione_S-Trfase"/>
</dbReference>
<dbReference type="Pfam" id="PF14497">
    <property type="entry name" value="GST_C_3"/>
    <property type="match status" value="1"/>
</dbReference>
<proteinExistence type="predicted"/>
<evidence type="ECO:0000259" key="2">
    <source>
        <dbReference type="PROSITE" id="PS50405"/>
    </source>
</evidence>
<dbReference type="CDD" id="cd03192">
    <property type="entry name" value="GST_C_Sigma_like"/>
    <property type="match status" value="1"/>
</dbReference>
<dbReference type="InParanoid" id="A0A152AA92"/>
<evidence type="ECO:0000259" key="1">
    <source>
        <dbReference type="PROSITE" id="PS50404"/>
    </source>
</evidence>
<dbReference type="Pfam" id="PF02798">
    <property type="entry name" value="GST_N"/>
    <property type="match status" value="1"/>
</dbReference>
<dbReference type="PROSITE" id="PS50405">
    <property type="entry name" value="GST_CTER"/>
    <property type="match status" value="1"/>
</dbReference>